<accession>A0A1U7IZG7</accession>
<dbReference type="RefSeq" id="WP_073610622.1">
    <property type="nucleotide sequence ID" value="NZ_MRCG01000022.1"/>
</dbReference>
<reference evidence="1 2" key="1">
    <citation type="submission" date="2016-11" db="EMBL/GenBank/DDBJ databases">
        <title>Draft Genome Sequences of Nine Cyanobacterial Strains from Diverse Habitats.</title>
        <authorList>
            <person name="Zhu T."/>
            <person name="Hou S."/>
            <person name="Lu X."/>
            <person name="Hess W.R."/>
        </authorList>
    </citation>
    <scope>NUCLEOTIDE SEQUENCE [LARGE SCALE GENOMIC DNA]</scope>
    <source>
        <strain evidence="1 2">NIES-30</strain>
    </source>
</reference>
<dbReference type="AlphaFoldDB" id="A0A1U7IZG7"/>
<dbReference type="Proteomes" id="UP000185557">
    <property type="component" value="Unassembled WGS sequence"/>
</dbReference>
<dbReference type="OrthoDB" id="574239at2"/>
<sequence>MSSNPTARYSARILNPESSGPVHLELTLKLHSYPHPDREPVKILVIGSKRSVSSIVVALHQLGFAEIFEWTDFLSAPNADRPIQFQPGEVMKALVKFLPRE</sequence>
<comment type="caution">
    <text evidence="1">The sequence shown here is derived from an EMBL/GenBank/DDBJ whole genome shotgun (WGS) entry which is preliminary data.</text>
</comment>
<organism evidence="1 2">
    <name type="scientific">Phormidium tenue NIES-30</name>
    <dbReference type="NCBI Taxonomy" id="549789"/>
    <lineage>
        <taxon>Bacteria</taxon>
        <taxon>Bacillati</taxon>
        <taxon>Cyanobacteriota</taxon>
        <taxon>Cyanophyceae</taxon>
        <taxon>Oscillatoriophycideae</taxon>
        <taxon>Oscillatoriales</taxon>
        <taxon>Oscillatoriaceae</taxon>
        <taxon>Phormidium</taxon>
    </lineage>
</organism>
<evidence type="ECO:0000313" key="1">
    <source>
        <dbReference type="EMBL" id="OKH44516.1"/>
    </source>
</evidence>
<protein>
    <submittedName>
        <fullName evidence="1">Uncharacterized protein</fullName>
    </submittedName>
</protein>
<gene>
    <name evidence="1" type="ORF">NIES30_22095</name>
</gene>
<proteinExistence type="predicted"/>
<dbReference type="STRING" id="549789.NIES30_22095"/>
<name>A0A1U7IZG7_9CYAN</name>
<evidence type="ECO:0000313" key="2">
    <source>
        <dbReference type="Proteomes" id="UP000185557"/>
    </source>
</evidence>
<keyword evidence="2" id="KW-1185">Reference proteome</keyword>
<dbReference type="EMBL" id="MRCG01000022">
    <property type="protein sequence ID" value="OKH44516.1"/>
    <property type="molecule type" value="Genomic_DNA"/>
</dbReference>